<keyword evidence="3 7" id="KW-0698">rRNA processing</keyword>
<evidence type="ECO:0000256" key="1">
    <source>
        <dbReference type="ARBA" id="ARBA00010396"/>
    </source>
</evidence>
<dbReference type="PANTHER" id="PTHR11265">
    <property type="entry name" value="S-ADENOSYL-METHYLTRANSFERASE MRAW"/>
    <property type="match status" value="1"/>
</dbReference>
<dbReference type="FunFam" id="1.10.150.170:FF:000001">
    <property type="entry name" value="Ribosomal RNA small subunit methyltransferase H"/>
    <property type="match status" value="1"/>
</dbReference>
<comment type="caution">
    <text evidence="8">The sequence shown here is derived from an EMBL/GenBank/DDBJ whole genome shotgun (WGS) entry which is preliminary data.</text>
</comment>
<dbReference type="Pfam" id="PF01795">
    <property type="entry name" value="Methyltransf_5"/>
    <property type="match status" value="1"/>
</dbReference>
<keyword evidence="5 7" id="KW-0808">Transferase</keyword>
<feature type="binding site" evidence="7">
    <location>
        <position position="92"/>
    </location>
    <ligand>
        <name>S-adenosyl-L-methionine</name>
        <dbReference type="ChEBI" id="CHEBI:59789"/>
    </ligand>
</feature>
<evidence type="ECO:0000313" key="8">
    <source>
        <dbReference type="EMBL" id="TDO12576.1"/>
    </source>
</evidence>
<dbReference type="GO" id="GO:0005737">
    <property type="term" value="C:cytoplasm"/>
    <property type="evidence" value="ECO:0007669"/>
    <property type="project" value="UniProtKB-SubCell"/>
</dbReference>
<dbReference type="EC" id="2.1.1.199" evidence="7"/>
<gene>
    <name evidence="7" type="primary">rsmH</name>
    <name evidence="8" type="ORF">DFO68_10489</name>
</gene>
<reference evidence="8 9" key="1">
    <citation type="submission" date="2019-03" db="EMBL/GenBank/DDBJ databases">
        <title>Freshwater and sediment microbial communities from various areas in North America, analyzing microbe dynamics in response to fracking.</title>
        <authorList>
            <person name="Lamendella R."/>
        </authorList>
    </citation>
    <scope>NUCLEOTIDE SEQUENCE [LARGE SCALE GENOMIC DNA]</scope>
    <source>
        <strain evidence="8 9">1_TX</strain>
    </source>
</reference>
<sequence length="347" mass="38226">MTEPGLSADSPFFCTPPLRTALRPSNESPMPTFAPEQPARGFRHASVLLDGAVEGLVHDPQGAYLDGTFGRGGHSRAILARLTSQGRLLAIDRDPQAVAEAAAIDDPRFFIEQGEFANLGEIVDRHGLYGRLAGVLLDVGVSSPQLDDPQRGFSFLRDGPLDMRMDPTRGESAADFLARANEGELAAVFKAYGEERFARRLARAIVARRPERPFARTADLAEVVKAAHPAWEKGKHPATRVFQALRIQVNGELQQLDAALEAALEALAPGGHLVVISFHSLEDRRVKRFIRDHVRGDTDLPRGMPIRDDQLKRRLASLGKARRPSAEEIQENPRARSAVMRMARKQY</sequence>
<feature type="binding site" evidence="7">
    <location>
        <position position="138"/>
    </location>
    <ligand>
        <name>S-adenosyl-L-methionine</name>
        <dbReference type="ChEBI" id="CHEBI:59789"/>
    </ligand>
</feature>
<feature type="binding site" evidence="7">
    <location>
        <position position="116"/>
    </location>
    <ligand>
        <name>S-adenosyl-L-methionine</name>
        <dbReference type="ChEBI" id="CHEBI:59789"/>
    </ligand>
</feature>
<dbReference type="EMBL" id="SNWH01000004">
    <property type="protein sequence ID" value="TDO12576.1"/>
    <property type="molecule type" value="Genomic_DNA"/>
</dbReference>
<dbReference type="InterPro" id="IPR029063">
    <property type="entry name" value="SAM-dependent_MTases_sf"/>
</dbReference>
<keyword evidence="9" id="KW-1185">Reference proteome</keyword>
<dbReference type="SUPFAM" id="SSF81799">
    <property type="entry name" value="Putative methyltransferase TM0872, insert domain"/>
    <property type="match status" value="1"/>
</dbReference>
<dbReference type="Gene3D" id="3.40.50.150">
    <property type="entry name" value="Vaccinia Virus protein VP39"/>
    <property type="match status" value="1"/>
</dbReference>
<feature type="binding site" evidence="7">
    <location>
        <begin position="72"/>
        <end position="74"/>
    </location>
    <ligand>
        <name>S-adenosyl-L-methionine</name>
        <dbReference type="ChEBI" id="CHEBI:59789"/>
    </ligand>
</feature>
<evidence type="ECO:0000256" key="7">
    <source>
        <dbReference type="HAMAP-Rule" id="MF_01007"/>
    </source>
</evidence>
<proteinExistence type="inferred from homology"/>
<dbReference type="HAMAP" id="MF_01007">
    <property type="entry name" value="16SrRNA_methyltr_H"/>
    <property type="match status" value="1"/>
</dbReference>
<dbReference type="NCBIfam" id="TIGR00006">
    <property type="entry name" value="16S rRNA (cytosine(1402)-N(4))-methyltransferase RsmH"/>
    <property type="match status" value="1"/>
</dbReference>
<comment type="similarity">
    <text evidence="1 7">Belongs to the methyltransferase superfamily. RsmH family.</text>
</comment>
<keyword evidence="2 7" id="KW-0963">Cytoplasm</keyword>
<accession>A0A4R6HV77</accession>
<dbReference type="PIRSF" id="PIRSF004486">
    <property type="entry name" value="MraW"/>
    <property type="match status" value="1"/>
</dbReference>
<dbReference type="Gene3D" id="1.10.150.170">
    <property type="entry name" value="Putative methyltransferase TM0872, insert domain"/>
    <property type="match status" value="1"/>
</dbReference>
<evidence type="ECO:0000256" key="3">
    <source>
        <dbReference type="ARBA" id="ARBA00022552"/>
    </source>
</evidence>
<feature type="binding site" evidence="7">
    <location>
        <position position="145"/>
    </location>
    <ligand>
        <name>S-adenosyl-L-methionine</name>
        <dbReference type="ChEBI" id="CHEBI:59789"/>
    </ligand>
</feature>
<name>A0A4R6HV77_9GAMM</name>
<dbReference type="GO" id="GO:0071424">
    <property type="term" value="F:rRNA (cytosine-N4-)-methyltransferase activity"/>
    <property type="evidence" value="ECO:0007669"/>
    <property type="project" value="UniProtKB-UniRule"/>
</dbReference>
<comment type="catalytic activity">
    <reaction evidence="7">
        <text>cytidine(1402) in 16S rRNA + S-adenosyl-L-methionine = N(4)-methylcytidine(1402) in 16S rRNA + S-adenosyl-L-homocysteine + H(+)</text>
        <dbReference type="Rhea" id="RHEA:42928"/>
        <dbReference type="Rhea" id="RHEA-COMP:10286"/>
        <dbReference type="Rhea" id="RHEA-COMP:10287"/>
        <dbReference type="ChEBI" id="CHEBI:15378"/>
        <dbReference type="ChEBI" id="CHEBI:57856"/>
        <dbReference type="ChEBI" id="CHEBI:59789"/>
        <dbReference type="ChEBI" id="CHEBI:74506"/>
        <dbReference type="ChEBI" id="CHEBI:82748"/>
        <dbReference type="EC" id="2.1.1.199"/>
    </reaction>
</comment>
<dbReference type="InterPro" id="IPR002903">
    <property type="entry name" value="RsmH"/>
</dbReference>
<comment type="subcellular location">
    <subcellularLocation>
        <location evidence="7">Cytoplasm</location>
    </subcellularLocation>
</comment>
<organism evidence="8 9">
    <name type="scientific">Halomonas ventosae</name>
    <dbReference type="NCBI Taxonomy" id="229007"/>
    <lineage>
        <taxon>Bacteria</taxon>
        <taxon>Pseudomonadati</taxon>
        <taxon>Pseudomonadota</taxon>
        <taxon>Gammaproteobacteria</taxon>
        <taxon>Oceanospirillales</taxon>
        <taxon>Halomonadaceae</taxon>
        <taxon>Halomonas</taxon>
    </lineage>
</organism>
<comment type="function">
    <text evidence="7">Specifically methylates the N4 position of cytidine in position 1402 (C1402) of 16S rRNA.</text>
</comment>
<dbReference type="PANTHER" id="PTHR11265:SF0">
    <property type="entry name" value="12S RRNA N4-METHYLCYTIDINE METHYLTRANSFERASE"/>
    <property type="match status" value="1"/>
</dbReference>
<evidence type="ECO:0000256" key="5">
    <source>
        <dbReference type="ARBA" id="ARBA00022679"/>
    </source>
</evidence>
<protein>
    <recommendedName>
        <fullName evidence="7">Ribosomal RNA small subunit methyltransferase H</fullName>
        <ecNumber evidence="7">2.1.1.199</ecNumber>
    </recommendedName>
    <alternativeName>
        <fullName evidence="7">16S rRNA m(4)C1402 methyltransferase</fullName>
    </alternativeName>
    <alternativeName>
        <fullName evidence="7">rRNA (cytosine-N(4)-)-methyltransferase RsmH</fullName>
    </alternativeName>
</protein>
<evidence type="ECO:0000313" key="9">
    <source>
        <dbReference type="Proteomes" id="UP000295150"/>
    </source>
</evidence>
<evidence type="ECO:0000256" key="4">
    <source>
        <dbReference type="ARBA" id="ARBA00022603"/>
    </source>
</evidence>
<keyword evidence="6 7" id="KW-0949">S-adenosyl-L-methionine</keyword>
<dbReference type="SUPFAM" id="SSF53335">
    <property type="entry name" value="S-adenosyl-L-methionine-dependent methyltransferases"/>
    <property type="match status" value="1"/>
</dbReference>
<evidence type="ECO:0000256" key="6">
    <source>
        <dbReference type="ARBA" id="ARBA00022691"/>
    </source>
</evidence>
<keyword evidence="4 7" id="KW-0489">Methyltransferase</keyword>
<evidence type="ECO:0000256" key="2">
    <source>
        <dbReference type="ARBA" id="ARBA00022490"/>
    </source>
</evidence>
<dbReference type="InterPro" id="IPR023397">
    <property type="entry name" value="SAM-dep_MeTrfase_MraW_recog"/>
</dbReference>
<dbReference type="AlphaFoldDB" id="A0A4R6HV77"/>
<dbReference type="Proteomes" id="UP000295150">
    <property type="component" value="Unassembled WGS sequence"/>
</dbReference>
<dbReference type="GO" id="GO:0070475">
    <property type="term" value="P:rRNA base methylation"/>
    <property type="evidence" value="ECO:0007669"/>
    <property type="project" value="UniProtKB-UniRule"/>
</dbReference>